<dbReference type="PROSITE" id="PS00160">
    <property type="entry name" value="ALDOLASE_KDPG_KHG_2"/>
    <property type="match status" value="1"/>
</dbReference>
<evidence type="ECO:0000256" key="6">
    <source>
        <dbReference type="ARBA" id="ARBA00023239"/>
    </source>
</evidence>
<dbReference type="InterPro" id="IPR013785">
    <property type="entry name" value="Aldolase_TIM"/>
</dbReference>
<dbReference type="EMBL" id="JACHVB010000064">
    <property type="protein sequence ID" value="MBC2596306.1"/>
    <property type="molecule type" value="Genomic_DNA"/>
</dbReference>
<dbReference type="Proteomes" id="UP000546464">
    <property type="component" value="Unassembled WGS sequence"/>
</dbReference>
<dbReference type="PANTHER" id="PTHR30246:SF1">
    <property type="entry name" value="2-DEHYDRO-3-DEOXY-6-PHOSPHOGALACTONATE ALDOLASE-RELATED"/>
    <property type="match status" value="1"/>
</dbReference>
<dbReference type="Pfam" id="PF01081">
    <property type="entry name" value="Aldolase"/>
    <property type="match status" value="1"/>
</dbReference>
<dbReference type="CDD" id="cd00452">
    <property type="entry name" value="KDPG_aldolase"/>
    <property type="match status" value="1"/>
</dbReference>
<dbReference type="GO" id="GO:0008675">
    <property type="term" value="F:2-dehydro-3-deoxy-phosphogluconate aldolase activity"/>
    <property type="evidence" value="ECO:0007669"/>
    <property type="project" value="UniProtKB-EC"/>
</dbReference>
<comment type="similarity">
    <text evidence="3">Belongs to the KHG/KDPG aldolase family.</text>
</comment>
<dbReference type="InterPro" id="IPR000887">
    <property type="entry name" value="Aldlse_KDPG_KHG"/>
</dbReference>
<dbReference type="EC" id="4.1.2.14" evidence="5"/>
<name>A0A842HLA4_9BACT</name>
<dbReference type="InterPro" id="IPR031337">
    <property type="entry name" value="KDPG/KHG_AS_1"/>
</dbReference>
<evidence type="ECO:0000256" key="7">
    <source>
        <dbReference type="ARBA" id="ARBA00023270"/>
    </source>
</evidence>
<keyword evidence="7" id="KW-0704">Schiff base</keyword>
<keyword evidence="6 9" id="KW-0456">Lyase</keyword>
<reference evidence="9 10" key="1">
    <citation type="submission" date="2020-07" db="EMBL/GenBank/DDBJ databases">
        <authorList>
            <person name="Feng X."/>
        </authorList>
    </citation>
    <scope>NUCLEOTIDE SEQUENCE [LARGE SCALE GENOMIC DNA]</scope>
    <source>
        <strain evidence="9 10">JCM31066</strain>
    </source>
</reference>
<evidence type="ECO:0000256" key="8">
    <source>
        <dbReference type="ARBA" id="ARBA00023277"/>
    </source>
</evidence>
<accession>A0A842HLA4</accession>
<dbReference type="PROSITE" id="PS00159">
    <property type="entry name" value="ALDOLASE_KDPG_KHG_1"/>
    <property type="match status" value="1"/>
</dbReference>
<dbReference type="RefSeq" id="WP_185677221.1">
    <property type="nucleotide sequence ID" value="NZ_JACHVB010000064.1"/>
</dbReference>
<evidence type="ECO:0000313" key="10">
    <source>
        <dbReference type="Proteomes" id="UP000546464"/>
    </source>
</evidence>
<gene>
    <name evidence="9" type="primary">eda</name>
    <name evidence="9" type="ORF">H5P28_18725</name>
</gene>
<comment type="pathway">
    <text evidence="2">Carbohydrate acid metabolism; 2-dehydro-3-deoxy-D-gluconate degradation; D-glyceraldehyde 3-phosphate and pyruvate from 2-dehydro-3-deoxy-D-gluconate: step 2/2.</text>
</comment>
<dbReference type="NCBIfam" id="TIGR01182">
    <property type="entry name" value="eda"/>
    <property type="match status" value="1"/>
</dbReference>
<keyword evidence="8" id="KW-0119">Carbohydrate metabolism</keyword>
<dbReference type="SUPFAM" id="SSF51569">
    <property type="entry name" value="Aldolase"/>
    <property type="match status" value="1"/>
</dbReference>
<evidence type="ECO:0000256" key="5">
    <source>
        <dbReference type="ARBA" id="ARBA00013063"/>
    </source>
</evidence>
<protein>
    <recommendedName>
        <fullName evidence="5">2-dehydro-3-deoxy-phosphogluconate aldolase</fullName>
        <ecNumber evidence="5">4.1.2.14</ecNumber>
    </recommendedName>
</protein>
<evidence type="ECO:0000256" key="4">
    <source>
        <dbReference type="ARBA" id="ARBA00011233"/>
    </source>
</evidence>
<evidence type="ECO:0000313" key="9">
    <source>
        <dbReference type="EMBL" id="MBC2596306.1"/>
    </source>
</evidence>
<comment type="catalytic activity">
    <reaction evidence="1">
        <text>2-dehydro-3-deoxy-6-phospho-D-gluconate = D-glyceraldehyde 3-phosphate + pyruvate</text>
        <dbReference type="Rhea" id="RHEA:17089"/>
        <dbReference type="ChEBI" id="CHEBI:15361"/>
        <dbReference type="ChEBI" id="CHEBI:57569"/>
        <dbReference type="ChEBI" id="CHEBI:59776"/>
        <dbReference type="EC" id="4.1.2.14"/>
    </reaction>
</comment>
<evidence type="ECO:0000256" key="3">
    <source>
        <dbReference type="ARBA" id="ARBA00006906"/>
    </source>
</evidence>
<dbReference type="Gene3D" id="3.20.20.70">
    <property type="entry name" value="Aldolase class I"/>
    <property type="match status" value="1"/>
</dbReference>
<sequence>MSEHPAVTLLAQKRLLPVAVLEDVDAGLKTAAALKEAGLNLIEVTLRTPAAEAVIRAILKEFPDMIVGAGTVLDAAQVQPLADIGVQFFVAPGLDEAVVEAAQKAGCPITPGVITPSEVSRGLKLGCKVLKFFPAEPAGGAKMVKALAAPFSHTGVKFIPTGSIDAAKAPDYWAIKSVLAVGGSWIVAGNLVKEGKFDEITRLTKEALVNAGA</sequence>
<comment type="subunit">
    <text evidence="4">Homotrimer.</text>
</comment>
<organism evidence="9 10">
    <name type="scientific">Ruficoccus amylovorans</name>
    <dbReference type="NCBI Taxonomy" id="1804625"/>
    <lineage>
        <taxon>Bacteria</taxon>
        <taxon>Pseudomonadati</taxon>
        <taxon>Verrucomicrobiota</taxon>
        <taxon>Opitutia</taxon>
        <taxon>Puniceicoccales</taxon>
        <taxon>Cerasicoccaceae</taxon>
        <taxon>Ruficoccus</taxon>
    </lineage>
</organism>
<keyword evidence="10" id="KW-1185">Reference proteome</keyword>
<dbReference type="AlphaFoldDB" id="A0A842HLA4"/>
<proteinExistence type="inferred from homology"/>
<evidence type="ECO:0000256" key="1">
    <source>
        <dbReference type="ARBA" id="ARBA00000654"/>
    </source>
</evidence>
<dbReference type="InterPro" id="IPR031338">
    <property type="entry name" value="KDPG/KHG_AS_2"/>
</dbReference>
<dbReference type="PANTHER" id="PTHR30246">
    <property type="entry name" value="2-KETO-3-DEOXY-6-PHOSPHOGLUCONATE ALDOLASE"/>
    <property type="match status" value="1"/>
</dbReference>
<comment type="caution">
    <text evidence="9">The sequence shown here is derived from an EMBL/GenBank/DDBJ whole genome shotgun (WGS) entry which is preliminary data.</text>
</comment>
<evidence type="ECO:0000256" key="2">
    <source>
        <dbReference type="ARBA" id="ARBA00004736"/>
    </source>
</evidence>